<comment type="caution">
    <text evidence="3">The sequence shown here is derived from an EMBL/GenBank/DDBJ whole genome shotgun (WGS) entry which is preliminary data.</text>
</comment>
<dbReference type="EMBL" id="SWLB01000017">
    <property type="protein sequence ID" value="KAF3327222.1"/>
    <property type="molecule type" value="Genomic_DNA"/>
</dbReference>
<accession>A0A833V779</accession>
<proteinExistence type="predicted"/>
<dbReference type="EMBL" id="SWLB01000111">
    <property type="protein sequence ID" value="KAF3320201.1"/>
    <property type="molecule type" value="Genomic_DNA"/>
</dbReference>
<dbReference type="AlphaFoldDB" id="A0A833V779"/>
<keyword evidence="4" id="KW-1185">Reference proteome</keyword>
<name>A0A833V779_9POAL</name>
<keyword evidence="1" id="KW-0472">Membrane</keyword>
<gene>
    <name evidence="3" type="ORF">FCM35_KLT07340</name>
    <name evidence="2" type="ORF">FCM35_KLT22198</name>
</gene>
<evidence type="ECO:0000313" key="3">
    <source>
        <dbReference type="EMBL" id="KAF3327222.1"/>
    </source>
</evidence>
<reference evidence="3" key="1">
    <citation type="submission" date="2020-01" db="EMBL/GenBank/DDBJ databases">
        <title>Genome sequence of Kobresia littledalei, the first chromosome-level genome in the family Cyperaceae.</title>
        <authorList>
            <person name="Qu G."/>
        </authorList>
    </citation>
    <scope>NUCLEOTIDE SEQUENCE</scope>
    <source>
        <strain evidence="3">C.B.Clarke</strain>
        <tissue evidence="3">Leaf</tissue>
    </source>
</reference>
<keyword evidence="1" id="KW-0812">Transmembrane</keyword>
<evidence type="ECO:0000256" key="1">
    <source>
        <dbReference type="SAM" id="Phobius"/>
    </source>
</evidence>
<evidence type="ECO:0000313" key="2">
    <source>
        <dbReference type="EMBL" id="KAF3320201.1"/>
    </source>
</evidence>
<organism evidence="3 4">
    <name type="scientific">Carex littledalei</name>
    <dbReference type="NCBI Taxonomy" id="544730"/>
    <lineage>
        <taxon>Eukaryota</taxon>
        <taxon>Viridiplantae</taxon>
        <taxon>Streptophyta</taxon>
        <taxon>Embryophyta</taxon>
        <taxon>Tracheophyta</taxon>
        <taxon>Spermatophyta</taxon>
        <taxon>Magnoliopsida</taxon>
        <taxon>Liliopsida</taxon>
        <taxon>Poales</taxon>
        <taxon>Cyperaceae</taxon>
        <taxon>Cyperoideae</taxon>
        <taxon>Cariceae</taxon>
        <taxon>Carex</taxon>
        <taxon>Carex subgen. Euthyceras</taxon>
    </lineage>
</organism>
<sequence>MSIHSAKATYTTGQFVVSLMLNLMLSQKCMHNLPKDLHTTCVHVFLIFAIFLTIYFITFQFVRCSLDHSDMLFCYFCVEQTIDPNWMFSVSKISGSHDLHPQLISTHCVAQSYAKLKFFSRSVLFQFWFCTSFS</sequence>
<keyword evidence="1" id="KW-1133">Transmembrane helix</keyword>
<feature type="transmembrane region" description="Helical" evidence="1">
    <location>
        <begin position="37"/>
        <end position="57"/>
    </location>
</feature>
<evidence type="ECO:0000313" key="4">
    <source>
        <dbReference type="Proteomes" id="UP000623129"/>
    </source>
</evidence>
<dbReference type="Proteomes" id="UP000623129">
    <property type="component" value="Unassembled WGS sequence"/>
</dbReference>
<protein>
    <submittedName>
        <fullName evidence="3">Uncharacterized protein</fullName>
    </submittedName>
</protein>